<dbReference type="PANTHER" id="PTHR20854:SF4">
    <property type="entry name" value="INOSITOL-1-MONOPHOSPHATASE-RELATED"/>
    <property type="match status" value="1"/>
</dbReference>
<proteinExistence type="predicted"/>
<evidence type="ECO:0000313" key="2">
    <source>
        <dbReference type="EMBL" id="TYK53370.1"/>
    </source>
</evidence>
<keyword evidence="1" id="KW-0479">Metal-binding</keyword>
<feature type="binding site" evidence="1">
    <location>
        <position position="98"/>
    </location>
    <ligand>
        <name>Mg(2+)</name>
        <dbReference type="ChEBI" id="CHEBI:18420"/>
        <label>1</label>
        <note>catalytic</note>
    </ligand>
</feature>
<evidence type="ECO:0000256" key="1">
    <source>
        <dbReference type="PIRSR" id="PIRSR600760-2"/>
    </source>
</evidence>
<dbReference type="Proteomes" id="UP000323505">
    <property type="component" value="Unassembled WGS sequence"/>
</dbReference>
<dbReference type="GO" id="GO:0007165">
    <property type="term" value="P:signal transduction"/>
    <property type="evidence" value="ECO:0007669"/>
    <property type="project" value="TreeGrafter"/>
</dbReference>
<dbReference type="GO" id="GO:0046872">
    <property type="term" value="F:metal ion binding"/>
    <property type="evidence" value="ECO:0007669"/>
    <property type="project" value="UniProtKB-KW"/>
</dbReference>
<dbReference type="Gene3D" id="3.30.540.10">
    <property type="entry name" value="Fructose-1,6-Bisphosphatase, subunit A, domain 1"/>
    <property type="match status" value="1"/>
</dbReference>
<dbReference type="AlphaFoldDB" id="A0A5D3G072"/>
<dbReference type="EMBL" id="VSRQ01000001">
    <property type="protein sequence ID" value="TYK53370.1"/>
    <property type="molecule type" value="Genomic_DNA"/>
</dbReference>
<comment type="caution">
    <text evidence="2">The sequence shown here is derived from an EMBL/GenBank/DDBJ whole genome shotgun (WGS) entry which is preliminary data.</text>
</comment>
<comment type="cofactor">
    <cofactor evidence="1">
        <name>Mg(2+)</name>
        <dbReference type="ChEBI" id="CHEBI:18420"/>
    </cofactor>
</comment>
<dbReference type="PANTHER" id="PTHR20854">
    <property type="entry name" value="INOSITOL MONOPHOSPHATASE"/>
    <property type="match status" value="1"/>
</dbReference>
<evidence type="ECO:0000313" key="3">
    <source>
        <dbReference type="Proteomes" id="UP000323505"/>
    </source>
</evidence>
<dbReference type="SUPFAM" id="SSF56655">
    <property type="entry name" value="Carbohydrate phosphatase"/>
    <property type="match status" value="1"/>
</dbReference>
<dbReference type="GO" id="GO:0006020">
    <property type="term" value="P:inositol metabolic process"/>
    <property type="evidence" value="ECO:0007669"/>
    <property type="project" value="TreeGrafter"/>
</dbReference>
<dbReference type="Gene3D" id="3.40.190.80">
    <property type="match status" value="1"/>
</dbReference>
<name>A0A5D3G072_9ACTN</name>
<organism evidence="2 3">
    <name type="scientific">Actinomadura decatromicini</name>
    <dbReference type="NCBI Taxonomy" id="2604572"/>
    <lineage>
        <taxon>Bacteria</taxon>
        <taxon>Bacillati</taxon>
        <taxon>Actinomycetota</taxon>
        <taxon>Actinomycetes</taxon>
        <taxon>Streptosporangiales</taxon>
        <taxon>Thermomonosporaceae</taxon>
        <taxon>Actinomadura</taxon>
    </lineage>
</organism>
<gene>
    <name evidence="2" type="ORF">FXF68_06600</name>
</gene>
<keyword evidence="3" id="KW-1185">Reference proteome</keyword>
<dbReference type="InterPro" id="IPR000760">
    <property type="entry name" value="Inositol_monophosphatase-like"/>
</dbReference>
<keyword evidence="1" id="KW-0460">Magnesium</keyword>
<dbReference type="RefSeq" id="WP_148757953.1">
    <property type="nucleotide sequence ID" value="NZ_VSRQ01000001.1"/>
</dbReference>
<accession>A0A5D3G072</accession>
<protein>
    <submittedName>
        <fullName evidence="2">3'(2'),5'-bisphosphate nucleotidase CysQ</fullName>
    </submittedName>
</protein>
<dbReference type="GO" id="GO:0008934">
    <property type="term" value="F:inositol monophosphate 1-phosphatase activity"/>
    <property type="evidence" value="ECO:0007669"/>
    <property type="project" value="TreeGrafter"/>
</dbReference>
<reference evidence="2 3" key="1">
    <citation type="submission" date="2019-08" db="EMBL/GenBank/DDBJ databases">
        <title>Actinomadura sp. nov. CYP1-5 isolated from mountain soil.</title>
        <authorList>
            <person name="Songsumanus A."/>
            <person name="Kuncharoen N."/>
            <person name="Kudo T."/>
            <person name="Yuki M."/>
            <person name="Igarashi Y."/>
            <person name="Tanasupawat S."/>
        </authorList>
    </citation>
    <scope>NUCLEOTIDE SEQUENCE [LARGE SCALE GENOMIC DNA]</scope>
    <source>
        <strain evidence="2 3">CYP1-5</strain>
    </source>
</reference>
<dbReference type="Pfam" id="PF00459">
    <property type="entry name" value="Inositol_P"/>
    <property type="match status" value="1"/>
</dbReference>
<sequence length="277" mass="28574">MSLQSDAHVTDPSSTGDEALAAQVAEVVRAAGARMAERFSTAPRFTGRDEVVAAIHANDAASLEILKPELTRLRPGAGWVDDELESGALPDGEWWVTDPVEGNVNHVHGMPDWGVTATLVRDNEPVLAAVRLPLADDTYTAVRSGGAFLNGTRLRPSPKAGLDAALVGTGQAAPGESAETFARIGASVTAMLDAALVIRVSVPATLQLVQVAAGRMDVFWQFSQVRSGLLAGALLVAEAGGAVTDTRGRPWGLGSADFLAAAPGVHAAAVQTLSTIA</sequence>